<dbReference type="Pfam" id="PF22817">
    <property type="entry name" value="ApeP-like"/>
    <property type="match status" value="1"/>
</dbReference>
<dbReference type="EMBL" id="QJKB01000001">
    <property type="protein sequence ID" value="PXX47564.1"/>
    <property type="molecule type" value="Genomic_DNA"/>
</dbReference>
<keyword evidence="2" id="KW-1185">Reference proteome</keyword>
<comment type="caution">
    <text evidence="1">The sequence shown here is derived from an EMBL/GenBank/DDBJ whole genome shotgun (WGS) entry which is preliminary data.</text>
</comment>
<dbReference type="PIRSF" id="PIRSF020565">
    <property type="entry name" value="3Ho_Ac_ACP_DH_prd"/>
    <property type="match status" value="1"/>
</dbReference>
<dbReference type="Proteomes" id="UP000247792">
    <property type="component" value="Unassembled WGS sequence"/>
</dbReference>
<reference evidence="1 2" key="1">
    <citation type="submission" date="2018-05" db="EMBL/GenBank/DDBJ databases">
        <title>Genomic Encyclopedia of Type Strains, Phase IV (KMG-IV): sequencing the most valuable type-strain genomes for metagenomic binning, comparative biology and taxonomic classification.</title>
        <authorList>
            <person name="Goeker M."/>
        </authorList>
    </citation>
    <scope>NUCLEOTIDE SEQUENCE [LARGE SCALE GENOMIC DNA]</scope>
    <source>
        <strain evidence="1 2">DSM 19792</strain>
    </source>
</reference>
<organism evidence="1 2">
    <name type="scientific">Undibacterium pigrum</name>
    <dbReference type="NCBI Taxonomy" id="401470"/>
    <lineage>
        <taxon>Bacteria</taxon>
        <taxon>Pseudomonadati</taxon>
        <taxon>Pseudomonadota</taxon>
        <taxon>Betaproteobacteria</taxon>
        <taxon>Burkholderiales</taxon>
        <taxon>Oxalobacteraceae</taxon>
        <taxon>Undibacterium</taxon>
    </lineage>
</organism>
<evidence type="ECO:0000313" key="2">
    <source>
        <dbReference type="Proteomes" id="UP000247792"/>
    </source>
</evidence>
<proteinExistence type="predicted"/>
<dbReference type="InterPro" id="IPR029069">
    <property type="entry name" value="HotDog_dom_sf"/>
</dbReference>
<dbReference type="RefSeq" id="WP_211324156.1">
    <property type="nucleotide sequence ID" value="NZ_QJKB01000001.1"/>
</dbReference>
<protein>
    <submittedName>
        <fullName evidence="1">Putative hotdog family 3-hydroxylacyl-ACP dehydratase</fullName>
    </submittedName>
</protein>
<sequence length="154" mass="16608">MLNEKELPPVRELVPHDGEMVLLDRVLSADDENLCAEVSIRPETLFCEASGVGAWVGIEYMAQAIAAHAGYLAQLRGEPVKVGFLLGSRRYECSQPVFASGSVLHIHVHKALQGDNGLGAFECQISDSASGVSLANATITVFQPNNVKDFLQRS</sequence>
<dbReference type="SUPFAM" id="SSF54637">
    <property type="entry name" value="Thioesterase/thiol ester dehydrase-isomerase"/>
    <property type="match status" value="1"/>
</dbReference>
<evidence type="ECO:0000313" key="1">
    <source>
        <dbReference type="EMBL" id="PXX47564.1"/>
    </source>
</evidence>
<accession>A0A318K2N6</accession>
<name>A0A318K2N6_9BURK</name>
<gene>
    <name evidence="1" type="ORF">DFR42_1011150</name>
</gene>
<dbReference type="AlphaFoldDB" id="A0A318K2N6"/>
<dbReference type="Gene3D" id="3.10.129.10">
    <property type="entry name" value="Hotdog Thioesterase"/>
    <property type="match status" value="1"/>
</dbReference>
<dbReference type="InterPro" id="IPR016776">
    <property type="entry name" value="ApeP-like_dehydratase"/>
</dbReference>
<dbReference type="CDD" id="cd01289">
    <property type="entry name" value="FabA_like"/>
    <property type="match status" value="1"/>
</dbReference>